<reference evidence="1 2" key="1">
    <citation type="submission" date="2021-06" db="EMBL/GenBank/DDBJ databases">
        <authorList>
            <person name="Kallberg Y."/>
            <person name="Tangrot J."/>
            <person name="Rosling A."/>
        </authorList>
    </citation>
    <scope>NUCLEOTIDE SEQUENCE [LARGE SCALE GENOMIC DNA]</scope>
    <source>
        <strain evidence="1 2">120-4 pot B 10/14</strain>
    </source>
</reference>
<dbReference type="Proteomes" id="UP000789901">
    <property type="component" value="Unassembled WGS sequence"/>
</dbReference>
<gene>
    <name evidence="1" type="ORF">GMARGA_LOCUS10154</name>
</gene>
<proteinExistence type="predicted"/>
<comment type="caution">
    <text evidence="1">The sequence shown here is derived from an EMBL/GenBank/DDBJ whole genome shotgun (WGS) entry which is preliminary data.</text>
</comment>
<protein>
    <submittedName>
        <fullName evidence="1">34484_t:CDS:1</fullName>
    </submittedName>
</protein>
<name>A0ABN7USH4_GIGMA</name>
<organism evidence="1 2">
    <name type="scientific">Gigaspora margarita</name>
    <dbReference type="NCBI Taxonomy" id="4874"/>
    <lineage>
        <taxon>Eukaryota</taxon>
        <taxon>Fungi</taxon>
        <taxon>Fungi incertae sedis</taxon>
        <taxon>Mucoromycota</taxon>
        <taxon>Glomeromycotina</taxon>
        <taxon>Glomeromycetes</taxon>
        <taxon>Diversisporales</taxon>
        <taxon>Gigasporaceae</taxon>
        <taxon>Gigaspora</taxon>
    </lineage>
</organism>
<evidence type="ECO:0000313" key="2">
    <source>
        <dbReference type="Proteomes" id="UP000789901"/>
    </source>
</evidence>
<keyword evidence="2" id="KW-1185">Reference proteome</keyword>
<sequence length="316" mass="36948">MSIDPINNQFLDLFDAIMLGQYDNREREVDNGLSGDLKMLEVLGFMQVKFCLVPNINLDTLDSTQDGPNAFSILIANSRLPLLPEVLFQAQKVGWMNGLHETIIKTFVTHLANTLWYIDPYLITIYHKKDQLSQQKLLHLSSSLEISISQLWASNNIWNQVMLAILSLIETLKKYSDYLNSTAISMNELYHSNESARSPENNSTMYQVVACEYNQLKNKYIQLNDFLFEKPFYECIDIQNYLPSDAIDWYRFMKELQLLFPIGVYRYYQDNYLGTINYIWKISETKISNGRQDETSKACMLARIHEELPRYFTQQM</sequence>
<evidence type="ECO:0000313" key="1">
    <source>
        <dbReference type="EMBL" id="CAG8666075.1"/>
    </source>
</evidence>
<accession>A0ABN7USH4</accession>
<dbReference type="EMBL" id="CAJVQB010005621">
    <property type="protein sequence ID" value="CAG8666075.1"/>
    <property type="molecule type" value="Genomic_DNA"/>
</dbReference>